<dbReference type="GO" id="GO:0046872">
    <property type="term" value="F:metal ion binding"/>
    <property type="evidence" value="ECO:0007669"/>
    <property type="project" value="UniProtKB-KW"/>
</dbReference>
<dbReference type="GeneID" id="29125325"/>
<dbReference type="InterPro" id="IPR027417">
    <property type="entry name" value="P-loop_NTPase"/>
</dbReference>
<keyword evidence="2" id="KW-0479">Metal-binding</keyword>
<dbReference type="InterPro" id="IPR045028">
    <property type="entry name" value="DinG/Rad3-like"/>
</dbReference>
<dbReference type="EMBL" id="KT624200">
    <property type="protein sequence ID" value="AMM44956.1"/>
    <property type="molecule type" value="Genomic_DNA"/>
</dbReference>
<evidence type="ECO:0000259" key="13">
    <source>
        <dbReference type="PROSITE" id="PS51192"/>
    </source>
</evidence>
<comment type="cofactor">
    <cofactor evidence="1">
        <name>[4Fe-4S] cluster</name>
        <dbReference type="ChEBI" id="CHEBI:49883"/>
    </cofactor>
</comment>
<evidence type="ECO:0000313" key="15">
    <source>
        <dbReference type="EMBL" id="AMM44956.1"/>
    </source>
</evidence>
<protein>
    <recommendedName>
        <fullName evidence="11">DNA 5'-3' helicase</fullName>
        <ecNumber evidence="11">5.6.2.3</ecNumber>
    </recommendedName>
</protein>
<dbReference type="PANTHER" id="PTHR11472">
    <property type="entry name" value="DNA REPAIR DEAD HELICASE RAD3/XP-D SUBFAMILY MEMBER"/>
    <property type="match status" value="1"/>
</dbReference>
<evidence type="ECO:0000256" key="5">
    <source>
        <dbReference type="ARBA" id="ARBA00022806"/>
    </source>
</evidence>
<evidence type="ECO:0000256" key="9">
    <source>
        <dbReference type="ARBA" id="ARBA00023125"/>
    </source>
</evidence>
<dbReference type="KEGG" id="vg:29125325"/>
<evidence type="ECO:0000256" key="3">
    <source>
        <dbReference type="ARBA" id="ARBA00022741"/>
    </source>
</evidence>
<dbReference type="PROSITE" id="PS51192">
    <property type="entry name" value="HELICASE_ATP_BIND_1"/>
    <property type="match status" value="1"/>
</dbReference>
<dbReference type="GO" id="GO:0003677">
    <property type="term" value="F:DNA binding"/>
    <property type="evidence" value="ECO:0007669"/>
    <property type="project" value="UniProtKB-KW"/>
</dbReference>
<dbReference type="EC" id="5.6.2.3" evidence="11"/>
<dbReference type="Proteomes" id="UP000203261">
    <property type="component" value="Segment"/>
</dbReference>
<reference evidence="15 16" key="1">
    <citation type="submission" date="2015-08" db="EMBL/GenBank/DDBJ databases">
        <authorList>
            <person name="Babu N.S."/>
            <person name="Beckwith C.J."/>
            <person name="Beseler K.G."/>
            <person name="Brison A."/>
            <person name="Carone J.V."/>
            <person name="Caskin T.P."/>
            <person name="Diamond M."/>
            <person name="Durham M.E."/>
            <person name="Foxe J.M."/>
            <person name="Go M."/>
            <person name="Henderson B.A."/>
            <person name="Jones I.B."/>
            <person name="McGettigan J.A."/>
            <person name="Micheletti S.J."/>
            <person name="Nasrallah M.E."/>
            <person name="Ortiz D."/>
            <person name="Piller C.R."/>
            <person name="Privatt S.R."/>
            <person name="Schneider S.L."/>
            <person name="Sharp S."/>
            <person name="Smith T.C."/>
            <person name="Stanton J.D."/>
            <person name="Ullery H.E."/>
            <person name="Wilson R.J."/>
            <person name="Serrano M.G."/>
            <person name="Buck G."/>
            <person name="Lee V."/>
            <person name="Wang Y."/>
            <person name="Carvalho R."/>
            <person name="Voegtly L."/>
            <person name="Shi R."/>
            <person name="Duckworth R."/>
            <person name="Johnson A."/>
            <person name="Loviza R."/>
            <person name="Walstead R."/>
            <person name="Shah Z."/>
            <person name="Kiflezghi M."/>
            <person name="Wade K."/>
            <person name="Ball S.L."/>
            <person name="Bradley K.W."/>
            <person name="Asai D.J."/>
            <person name="Bowman C.A."/>
            <person name="Russell D.A."/>
            <person name="Pope W.H."/>
            <person name="Jacobs-Sera D."/>
            <person name="Hendrix R.W."/>
            <person name="Hatfull G.F."/>
        </authorList>
    </citation>
    <scope>NUCLEOTIDE SEQUENCE [LARGE SCALE GENOMIC DNA]</scope>
</reference>
<evidence type="ECO:0000256" key="4">
    <source>
        <dbReference type="ARBA" id="ARBA00022801"/>
    </source>
</evidence>
<keyword evidence="7" id="KW-0408">Iron</keyword>
<evidence type="ECO:0000256" key="12">
    <source>
        <dbReference type="ARBA" id="ARBA00048954"/>
    </source>
</evidence>
<evidence type="ECO:0000256" key="6">
    <source>
        <dbReference type="ARBA" id="ARBA00022840"/>
    </source>
</evidence>
<dbReference type="SMART" id="SM00487">
    <property type="entry name" value="DEXDc"/>
    <property type="match status" value="1"/>
</dbReference>
<feature type="domain" description="Helicase ATP-binding" evidence="13">
    <location>
        <begin position="35"/>
        <end position="276"/>
    </location>
</feature>
<dbReference type="InterPro" id="IPR014001">
    <property type="entry name" value="Helicase_ATP-bd"/>
</dbReference>
<dbReference type="SUPFAM" id="SSF52540">
    <property type="entry name" value="P-loop containing nucleoside triphosphate hydrolases"/>
    <property type="match status" value="1"/>
</dbReference>
<evidence type="ECO:0000256" key="10">
    <source>
        <dbReference type="ARBA" id="ARBA00023235"/>
    </source>
</evidence>
<evidence type="ECO:0000256" key="7">
    <source>
        <dbReference type="ARBA" id="ARBA00023004"/>
    </source>
</evidence>
<evidence type="ECO:0000256" key="11">
    <source>
        <dbReference type="ARBA" id="ARBA00044969"/>
    </source>
</evidence>
<dbReference type="Pfam" id="PF13307">
    <property type="entry name" value="Helicase_C_2"/>
    <property type="match status" value="1"/>
</dbReference>
<evidence type="ECO:0000256" key="8">
    <source>
        <dbReference type="ARBA" id="ARBA00023014"/>
    </source>
</evidence>
<keyword evidence="8" id="KW-0411">Iron-sulfur</keyword>
<feature type="domain" description="Helicase ATP-binding" evidence="14">
    <location>
        <begin position="13"/>
        <end position="290"/>
    </location>
</feature>
<organism evidence="15 16">
    <name type="scientific">Bacillus phage SP-15</name>
    <dbReference type="NCBI Taxonomy" id="1792032"/>
    <lineage>
        <taxon>Viruses</taxon>
        <taxon>Duplodnaviria</taxon>
        <taxon>Heunggongvirae</taxon>
        <taxon>Uroviricota</taxon>
        <taxon>Caudoviricetes</taxon>
        <taxon>Thornevirus</taxon>
        <taxon>Thornevirus SP15</taxon>
    </lineage>
</organism>
<dbReference type="GO" id="GO:0005524">
    <property type="term" value="F:ATP binding"/>
    <property type="evidence" value="ECO:0007669"/>
    <property type="project" value="UniProtKB-KW"/>
</dbReference>
<sequence>MTTVIDILANGGLMSKFFDNYEQRPQQIQMAKYVDKAIEDGETLLVQAATGTGKSLAYLIPAILSGKKFVVSTATKALQHQLLDKDIPLLEEVFRGLGKPFKARLFKGRSNYISRRRFKEYLSETNKPGELRSFDSTMAQWEGTTFDGDFEELKFKLPHDYKKEVRSDTDDCQGRGCPLYSSCFYYKAKGKIQEADIIIVNHDLLAVDIVMKNNGAPGILPSYDGIILDEAHRFEDTVGKYLGFKINKFSFSNLTAMVTRVIKEEKSYFTENADDKEYLKQVTSQIFQSASEFFGGFVPADNKNSRLRLKPKSITEYIKTKYSGLLSQLDVLDSFLQRLPGSTEEAATALDGATQRIMHLKQRLDTVIRLSEYYDTFVFWLEIDKNVSIHCAPIDVSPYLKKWLFDRPPLEEIQAMEKMDNETYLKTVIMTSATMATNRSFSFMKQRMGIDHALELICSDVFNYKEQSLIYVPPNAVEGTSKQFSEVMAGNVLQVLQASQGRAFVLFTSYYELKRVLEMVRNYIPYTVLVQGDMPKGQLVERFRQDKHSVLFATSSFWEGVDIRGEELSCVIIDKIPFPQVGDPVVEAKVDYLKRQGKDWFNDFYVPHGIISLVQGFGRLIRSMDDSGVVAIMDNRLIIKNYGAKFIRSLPEVYRTQDINMVAQFYAYQDAKRQGRLG</sequence>
<evidence type="ECO:0000259" key="14">
    <source>
        <dbReference type="PROSITE" id="PS51193"/>
    </source>
</evidence>
<dbReference type="InterPro" id="IPR011545">
    <property type="entry name" value="DEAD/DEAH_box_helicase_dom"/>
</dbReference>
<evidence type="ECO:0000313" key="16">
    <source>
        <dbReference type="Proteomes" id="UP000203261"/>
    </source>
</evidence>
<dbReference type="SMART" id="SM00491">
    <property type="entry name" value="HELICc2"/>
    <property type="match status" value="1"/>
</dbReference>
<dbReference type="Gene3D" id="3.40.50.300">
    <property type="entry name" value="P-loop containing nucleotide triphosphate hydrolases"/>
    <property type="match status" value="2"/>
</dbReference>
<dbReference type="InterPro" id="IPR014013">
    <property type="entry name" value="Helic_SF1/SF2_ATP-bd_DinG/Rad3"/>
</dbReference>
<dbReference type="GO" id="GO:0006139">
    <property type="term" value="P:nucleobase-containing compound metabolic process"/>
    <property type="evidence" value="ECO:0007669"/>
    <property type="project" value="InterPro"/>
</dbReference>
<dbReference type="PANTHER" id="PTHR11472:SF34">
    <property type="entry name" value="REGULATOR OF TELOMERE ELONGATION HELICASE 1"/>
    <property type="match status" value="1"/>
</dbReference>
<keyword evidence="6" id="KW-0067">ATP-binding</keyword>
<keyword evidence="3" id="KW-0547">Nucleotide-binding</keyword>
<name>A0A127AW80_9CAUD</name>
<dbReference type="PROSITE" id="PS51193">
    <property type="entry name" value="HELICASE_ATP_BIND_2"/>
    <property type="match status" value="1"/>
</dbReference>
<keyword evidence="5 15" id="KW-0347">Helicase</keyword>
<keyword evidence="16" id="KW-1185">Reference proteome</keyword>
<dbReference type="Pfam" id="PF00270">
    <property type="entry name" value="DEAD"/>
    <property type="match status" value="1"/>
</dbReference>
<dbReference type="Pfam" id="PF06733">
    <property type="entry name" value="DEAD_2"/>
    <property type="match status" value="1"/>
</dbReference>
<keyword evidence="4" id="KW-0378">Hydrolase</keyword>
<dbReference type="InterPro" id="IPR010614">
    <property type="entry name" value="RAD3-like_helicase_DEAD"/>
</dbReference>
<dbReference type="GO" id="GO:0051536">
    <property type="term" value="F:iron-sulfur cluster binding"/>
    <property type="evidence" value="ECO:0007669"/>
    <property type="project" value="UniProtKB-KW"/>
</dbReference>
<evidence type="ECO:0000256" key="2">
    <source>
        <dbReference type="ARBA" id="ARBA00022723"/>
    </source>
</evidence>
<gene>
    <name evidence="15" type="ORF">SP15_158</name>
</gene>
<comment type="catalytic activity">
    <reaction evidence="12">
        <text>ATP + H2O = ADP + phosphate + H(+)</text>
        <dbReference type="Rhea" id="RHEA:13065"/>
        <dbReference type="ChEBI" id="CHEBI:15377"/>
        <dbReference type="ChEBI" id="CHEBI:15378"/>
        <dbReference type="ChEBI" id="CHEBI:30616"/>
        <dbReference type="ChEBI" id="CHEBI:43474"/>
        <dbReference type="ChEBI" id="CHEBI:456216"/>
        <dbReference type="EC" id="5.6.2.3"/>
    </reaction>
</comment>
<dbReference type="GO" id="GO:0016818">
    <property type="term" value="F:hydrolase activity, acting on acid anhydrides, in phosphorus-containing anhydrides"/>
    <property type="evidence" value="ECO:0007669"/>
    <property type="project" value="InterPro"/>
</dbReference>
<evidence type="ECO:0000256" key="1">
    <source>
        <dbReference type="ARBA" id="ARBA00001966"/>
    </source>
</evidence>
<proteinExistence type="predicted"/>
<dbReference type="GO" id="GO:0043139">
    <property type="term" value="F:5'-3' DNA helicase activity"/>
    <property type="evidence" value="ECO:0007669"/>
    <property type="project" value="UniProtKB-EC"/>
</dbReference>
<accession>A0A127AW80</accession>
<keyword evidence="10" id="KW-0413">Isomerase</keyword>
<dbReference type="InterPro" id="IPR006555">
    <property type="entry name" value="ATP-dep_Helicase_C"/>
</dbReference>
<dbReference type="RefSeq" id="YP_009302545.1">
    <property type="nucleotide sequence ID" value="NC_031245.1"/>
</dbReference>
<keyword evidence="9" id="KW-0238">DNA-binding</keyword>